<dbReference type="PANTHER" id="PTHR38044:SF1">
    <property type="entry name" value="BOUQUET FORMATION PROTEIN 4"/>
    <property type="match status" value="1"/>
</dbReference>
<keyword evidence="2" id="KW-1133">Transmembrane helix</keyword>
<evidence type="ECO:0000256" key="1">
    <source>
        <dbReference type="SAM" id="MobiDB-lite"/>
    </source>
</evidence>
<feature type="compositionally biased region" description="Low complexity" evidence="1">
    <location>
        <begin position="195"/>
        <end position="221"/>
    </location>
</feature>
<feature type="compositionally biased region" description="Basic and acidic residues" evidence="1">
    <location>
        <begin position="295"/>
        <end position="321"/>
    </location>
</feature>
<feature type="domain" description="HTH APSES-type" evidence="3">
    <location>
        <begin position="20"/>
        <end position="142"/>
    </location>
</feature>
<gene>
    <name evidence="4" type="ORF">A7U60_g2289</name>
</gene>
<dbReference type="GO" id="GO:0003677">
    <property type="term" value="F:DNA binding"/>
    <property type="evidence" value="ECO:0007669"/>
    <property type="project" value="InterPro"/>
</dbReference>
<dbReference type="SUPFAM" id="SSF54616">
    <property type="entry name" value="DNA-binding domain of Mlu1-box binding protein MBP1"/>
    <property type="match status" value="1"/>
</dbReference>
<dbReference type="GO" id="GO:0070197">
    <property type="term" value="P:meiotic attachment of telomere to nuclear envelope"/>
    <property type="evidence" value="ECO:0007669"/>
    <property type="project" value="InterPro"/>
</dbReference>
<dbReference type="AlphaFoldDB" id="A0A9Q5NB17"/>
<dbReference type="GO" id="GO:0044820">
    <property type="term" value="P:mitotic telomere tethering at nuclear periphery"/>
    <property type="evidence" value="ECO:0007669"/>
    <property type="project" value="TreeGrafter"/>
</dbReference>
<evidence type="ECO:0000313" key="4">
    <source>
        <dbReference type="EMBL" id="OCB90496.1"/>
    </source>
</evidence>
<feature type="transmembrane region" description="Helical" evidence="2">
    <location>
        <begin position="389"/>
        <end position="410"/>
    </location>
</feature>
<feature type="compositionally biased region" description="Acidic residues" evidence="1">
    <location>
        <begin position="278"/>
        <end position="289"/>
    </location>
</feature>
<dbReference type="InterPro" id="IPR036887">
    <property type="entry name" value="HTH_APSES_sf"/>
</dbReference>
<keyword evidence="5" id="KW-1185">Reference proteome</keyword>
<reference evidence="4" key="1">
    <citation type="submission" date="2016-06" db="EMBL/GenBank/DDBJ databases">
        <title>Draft Genome sequence of the fungus Inonotus baumii.</title>
        <authorList>
            <person name="Zhu H."/>
            <person name="Lin W."/>
        </authorList>
    </citation>
    <scope>NUCLEOTIDE SEQUENCE</scope>
    <source>
        <strain evidence="4">821</strain>
    </source>
</reference>
<feature type="compositionally biased region" description="Low complexity" evidence="1">
    <location>
        <begin position="257"/>
        <end position="268"/>
    </location>
</feature>
<comment type="caution">
    <text evidence="4">The sequence shown here is derived from an EMBL/GenBank/DDBJ whole genome shotgun (WGS) entry which is preliminary data.</text>
</comment>
<evidence type="ECO:0000256" key="2">
    <source>
        <dbReference type="SAM" id="Phobius"/>
    </source>
</evidence>
<evidence type="ECO:0000313" key="5">
    <source>
        <dbReference type="Proteomes" id="UP000757232"/>
    </source>
</evidence>
<name>A0A9Q5NB17_SANBA</name>
<protein>
    <recommendedName>
        <fullName evidence="3">HTH APSES-type domain-containing protein</fullName>
    </recommendedName>
</protein>
<dbReference type="OrthoDB" id="1935484at2759"/>
<dbReference type="Proteomes" id="UP000757232">
    <property type="component" value="Unassembled WGS sequence"/>
</dbReference>
<evidence type="ECO:0000259" key="3">
    <source>
        <dbReference type="PROSITE" id="PS51299"/>
    </source>
</evidence>
<dbReference type="InterPro" id="IPR037548">
    <property type="entry name" value="Bqt4"/>
</dbReference>
<dbReference type="PROSITE" id="PS51299">
    <property type="entry name" value="HTH_APSES"/>
    <property type="match status" value="1"/>
</dbReference>
<feature type="region of interest" description="Disordered" evidence="1">
    <location>
        <begin position="133"/>
        <end position="368"/>
    </location>
</feature>
<sequence>MASYRDGVVDQSKLPAVKFQVITRDGQEIVVGRIKIQTPNGHAFILRRYDTGAVSQTTMFRAAFPAASDDLERTESNWVKLNFDSTGANGGSAPGGGRSDTLRLAGVWVRPEVAKTIAPDYSLESIIEPLLSARPDPGQEYRRSTKQNAATQQANGAAAGDVAGIVSSSPVKPPSTSIPTSPPGSPKPKRRKEASIAATVAAAVPASAPATASPKKAASTTETLSLPTPRRSGRTTSPAPVPAPVTPSMRGTRSKVTKTTATKVTTVKEQPSARLATPEEEDDEGEEADVPGPNMHEDIAEQKELIAKLKAERAQKEKAKEVPSAVPLAQSDSQGSSKRSREDVEEKKPLKFKFREAGSGEEETAVSRRPIRSNRRISFVDMEPQQKSAAWGALWFAAGLAAAATIPSFFM</sequence>
<dbReference type="PANTHER" id="PTHR38044">
    <property type="entry name" value="BOUQUET FORMATION PROTEIN 4"/>
    <property type="match status" value="1"/>
</dbReference>
<dbReference type="InterPro" id="IPR003163">
    <property type="entry name" value="Tscrpt_reg_HTH_APSES-type"/>
</dbReference>
<feature type="compositionally biased region" description="Low complexity" evidence="1">
    <location>
        <begin position="147"/>
        <end position="179"/>
    </location>
</feature>
<proteinExistence type="predicted"/>
<organism evidence="4 5">
    <name type="scientific">Sanghuangporus baumii</name>
    <name type="common">Phellinus baumii</name>
    <dbReference type="NCBI Taxonomy" id="108892"/>
    <lineage>
        <taxon>Eukaryota</taxon>
        <taxon>Fungi</taxon>
        <taxon>Dikarya</taxon>
        <taxon>Basidiomycota</taxon>
        <taxon>Agaricomycotina</taxon>
        <taxon>Agaricomycetes</taxon>
        <taxon>Hymenochaetales</taxon>
        <taxon>Hymenochaetaceae</taxon>
        <taxon>Sanghuangporus</taxon>
    </lineage>
</organism>
<accession>A0A9Q5NB17</accession>
<dbReference type="EMBL" id="LNZH02000128">
    <property type="protein sequence ID" value="OCB90496.1"/>
    <property type="molecule type" value="Genomic_DNA"/>
</dbReference>
<feature type="compositionally biased region" description="Basic and acidic residues" evidence="1">
    <location>
        <begin position="339"/>
        <end position="358"/>
    </location>
</feature>
<keyword evidence="2" id="KW-0472">Membrane</keyword>
<keyword evidence="2" id="KW-0812">Transmembrane</keyword>
<dbReference type="GO" id="GO:1990862">
    <property type="term" value="C:nuclear membrane complex Bqt3-Bqt4"/>
    <property type="evidence" value="ECO:0007669"/>
    <property type="project" value="InterPro"/>
</dbReference>
<dbReference type="Gene3D" id="3.10.260.10">
    <property type="entry name" value="Transcription regulator HTH, APSES-type DNA-binding domain"/>
    <property type="match status" value="1"/>
</dbReference>